<keyword evidence="2" id="KW-0732">Signal</keyword>
<reference evidence="6 7" key="1">
    <citation type="submission" date="2017-01" db="EMBL/GenBank/DDBJ databases">
        <authorList>
            <person name="Mah S.A."/>
            <person name="Swanson W.J."/>
            <person name="Moy G.W."/>
            <person name="Vacquier V.D."/>
        </authorList>
    </citation>
    <scope>NUCLEOTIDE SEQUENCE [LARGE SCALE GENOMIC DNA]</scope>
    <source>
        <strain evidence="6 7">CPCC 203464</strain>
    </source>
</reference>
<dbReference type="EMBL" id="FTNT01000007">
    <property type="protein sequence ID" value="SIS09285.1"/>
    <property type="molecule type" value="Genomic_DNA"/>
</dbReference>
<protein>
    <submittedName>
        <fullName evidence="6">Tripeptidyl-peptidase B. Serine peptidase. MEROPS family S33</fullName>
    </submittedName>
</protein>
<dbReference type="InterPro" id="IPR029058">
    <property type="entry name" value="AB_hydrolase_fold"/>
</dbReference>
<keyword evidence="3" id="KW-0378">Hydrolase</keyword>
<organism evidence="6 7">
    <name type="scientific">Williamsia sterculiae</name>
    <dbReference type="NCBI Taxonomy" id="1344003"/>
    <lineage>
        <taxon>Bacteria</taxon>
        <taxon>Bacillati</taxon>
        <taxon>Actinomycetota</taxon>
        <taxon>Actinomycetes</taxon>
        <taxon>Mycobacteriales</taxon>
        <taxon>Nocardiaceae</taxon>
        <taxon>Williamsia</taxon>
    </lineage>
</organism>
<proteinExistence type="inferred from homology"/>
<evidence type="ECO:0000256" key="4">
    <source>
        <dbReference type="SAM" id="MobiDB-lite"/>
    </source>
</evidence>
<evidence type="ECO:0000256" key="1">
    <source>
        <dbReference type="ARBA" id="ARBA00010088"/>
    </source>
</evidence>
<accession>A0A1N7G9I3</accession>
<sequence length="544" mass="58520">MRPSRHRLLRLRVFGRAPVLLCVVIVGLGVGTAGCASTETGQAVPADTLGATSSASAAPRSSQASESADLSRFYDQKIAWGGCEKFLPGDDGYPKQRSRCGMLTVPVDYTRPDGATAQIAVYKLSATGPRIGSLMMNPGGPGASAVTFVAGQAADLDRQAVSRRFDLVGFDPRGVGSSTPEIRCRTDADRDRDRARDDTDWSPAGIARMEGEARDDARKCSSGMGDEYLAHLGTVDVAHDMDVLRSALGDDKLNYLGYSYGTRIGASYAEQFPDRIRAMVNDGAVDPAADPVAENLRQNEGFQKAFDDFAKDCATRPDCALGTDPTTSTQRFQQLVRPLINRPARTADPRGLSYGDAQTGTSQALYSKDLWKYLRRGLGELTQGRGDTILRLADLYEGRDKDGAYDNSADAFTAIRCVDDPPITDRATVDRLETDTRRVAPFRDDGRGTGHGAEDACAFWPVPNTSTPHRIDAPGLPPTVVVSTTNDPATPYAAGVDLAKQLDARLITYRGTQHTVSFEGVRCVDDAVNAYFVDLTLPKVGLTC</sequence>
<gene>
    <name evidence="6" type="ORF">SAMN05445060_2632</name>
</gene>
<evidence type="ECO:0000256" key="3">
    <source>
        <dbReference type="ARBA" id="ARBA00022801"/>
    </source>
</evidence>
<dbReference type="GO" id="GO:0016787">
    <property type="term" value="F:hydrolase activity"/>
    <property type="evidence" value="ECO:0007669"/>
    <property type="project" value="UniProtKB-KW"/>
</dbReference>
<evidence type="ECO:0000313" key="6">
    <source>
        <dbReference type="EMBL" id="SIS09285.1"/>
    </source>
</evidence>
<feature type="domain" description="AB hydrolase-1" evidence="5">
    <location>
        <begin position="134"/>
        <end position="520"/>
    </location>
</feature>
<comment type="similarity">
    <text evidence="1">Belongs to the peptidase S33 family.</text>
</comment>
<feature type="compositionally biased region" description="Basic and acidic residues" evidence="4">
    <location>
        <begin position="182"/>
        <end position="199"/>
    </location>
</feature>
<dbReference type="SUPFAM" id="SSF53474">
    <property type="entry name" value="alpha/beta-Hydrolases"/>
    <property type="match status" value="1"/>
</dbReference>
<dbReference type="RefSeq" id="WP_083709913.1">
    <property type="nucleotide sequence ID" value="NZ_FTNT01000007.1"/>
</dbReference>
<evidence type="ECO:0000256" key="2">
    <source>
        <dbReference type="ARBA" id="ARBA00022729"/>
    </source>
</evidence>
<dbReference type="PANTHER" id="PTHR43248:SF29">
    <property type="entry name" value="TRIPEPTIDYL AMINOPEPTIDASE"/>
    <property type="match status" value="1"/>
</dbReference>
<evidence type="ECO:0000259" key="5">
    <source>
        <dbReference type="Pfam" id="PF00561"/>
    </source>
</evidence>
<name>A0A1N7G9I3_9NOCA</name>
<dbReference type="Pfam" id="PF00561">
    <property type="entry name" value="Abhydrolase_1"/>
    <property type="match status" value="1"/>
</dbReference>
<dbReference type="PANTHER" id="PTHR43248">
    <property type="entry name" value="2-SUCCINYL-6-HYDROXY-2,4-CYCLOHEXADIENE-1-CARBOXYLATE SYNTHASE"/>
    <property type="match status" value="1"/>
</dbReference>
<dbReference type="InterPro" id="IPR000073">
    <property type="entry name" value="AB_hydrolase_1"/>
</dbReference>
<keyword evidence="7" id="KW-1185">Reference proteome</keyword>
<dbReference type="STRING" id="1344003.SAMN05445060_2632"/>
<evidence type="ECO:0000313" key="7">
    <source>
        <dbReference type="Proteomes" id="UP000186218"/>
    </source>
</evidence>
<dbReference type="Gene3D" id="3.40.50.1820">
    <property type="entry name" value="alpha/beta hydrolase"/>
    <property type="match status" value="1"/>
</dbReference>
<feature type="region of interest" description="Disordered" evidence="4">
    <location>
        <begin position="178"/>
        <end position="202"/>
    </location>
</feature>
<dbReference type="Proteomes" id="UP000186218">
    <property type="component" value="Unassembled WGS sequence"/>
</dbReference>
<dbReference type="PROSITE" id="PS51257">
    <property type="entry name" value="PROKAR_LIPOPROTEIN"/>
    <property type="match status" value="1"/>
</dbReference>
<dbReference type="OrthoDB" id="3252468at2"/>
<dbReference type="InterPro" id="IPR051601">
    <property type="entry name" value="Serine_prot/Carboxylest_S33"/>
</dbReference>
<dbReference type="AlphaFoldDB" id="A0A1N7G9I3"/>